<dbReference type="InterPro" id="IPR029039">
    <property type="entry name" value="Flavoprotein-like_sf"/>
</dbReference>
<dbReference type="PANTHER" id="PTHR43278:SF4">
    <property type="entry name" value="NAD(P)H-DEPENDENT FMN-CONTAINING OXIDOREDUCTASE YWQN-RELATED"/>
    <property type="match status" value="1"/>
</dbReference>
<name>A0A1M7SD47_9BACT</name>
<evidence type="ECO:0000256" key="1">
    <source>
        <dbReference type="ARBA" id="ARBA00022630"/>
    </source>
</evidence>
<evidence type="ECO:0000259" key="3">
    <source>
        <dbReference type="Pfam" id="PF03358"/>
    </source>
</evidence>
<keyword evidence="2" id="KW-0288">FMN</keyword>
<evidence type="ECO:0000313" key="5">
    <source>
        <dbReference type="Proteomes" id="UP000186469"/>
    </source>
</evidence>
<dbReference type="SUPFAM" id="SSF52218">
    <property type="entry name" value="Flavoproteins"/>
    <property type="match status" value="1"/>
</dbReference>
<dbReference type="AlphaFoldDB" id="A0A1M7SD47"/>
<dbReference type="OrthoDB" id="9805976at2"/>
<protein>
    <submittedName>
        <fullName evidence="4">NADPH-dependent FMN reductase</fullName>
    </submittedName>
</protein>
<proteinExistence type="predicted"/>
<dbReference type="RefSeq" id="WP_072696447.1">
    <property type="nucleotide sequence ID" value="NZ_FRDI01000003.1"/>
</dbReference>
<gene>
    <name evidence="4" type="ORF">SAMN02745728_00756</name>
</gene>
<evidence type="ECO:0000313" key="4">
    <source>
        <dbReference type="EMBL" id="SHN56152.1"/>
    </source>
</evidence>
<dbReference type="InterPro" id="IPR051796">
    <property type="entry name" value="ISF_SsuE-like"/>
</dbReference>
<organism evidence="4 5">
    <name type="scientific">Desulfovibrio litoralis DSM 11393</name>
    <dbReference type="NCBI Taxonomy" id="1121455"/>
    <lineage>
        <taxon>Bacteria</taxon>
        <taxon>Pseudomonadati</taxon>
        <taxon>Thermodesulfobacteriota</taxon>
        <taxon>Desulfovibrionia</taxon>
        <taxon>Desulfovibrionales</taxon>
        <taxon>Desulfovibrionaceae</taxon>
        <taxon>Desulfovibrio</taxon>
    </lineage>
</organism>
<reference evidence="4 5" key="1">
    <citation type="submission" date="2016-12" db="EMBL/GenBank/DDBJ databases">
        <authorList>
            <person name="Song W.-J."/>
            <person name="Kurnit D.M."/>
        </authorList>
    </citation>
    <scope>NUCLEOTIDE SEQUENCE [LARGE SCALE GENOMIC DNA]</scope>
    <source>
        <strain evidence="4 5">DSM 11393</strain>
    </source>
</reference>
<feature type="domain" description="NADPH-dependent FMN reductase-like" evidence="3">
    <location>
        <begin position="20"/>
        <end position="154"/>
    </location>
</feature>
<dbReference type="InterPro" id="IPR005025">
    <property type="entry name" value="FMN_Rdtase-like_dom"/>
</dbReference>
<sequence length="244" mass="27727">MNSSISAVSLQNNALTNLALGISVSPRKLGNSDFAAEYFMQFFNQKQKHMDFLALRSFPVKACVSCGRCDQKNNLPCILDRSKPVETLESEKNILAFENRANYLADSEDNANFLFDKLFSVPALLICSPIYFYHVPALFKSLIDRSQYWWNRKLQGHERFATLPPKRLAYLILIAARPQGLRLFEGALVSLKYFLDIFNFELQTPLLLKGLDAKNALKNNPEALANIKQYAEFGAEQFSLETLL</sequence>
<keyword evidence="1" id="KW-0285">Flavoprotein</keyword>
<evidence type="ECO:0000256" key="2">
    <source>
        <dbReference type="ARBA" id="ARBA00022643"/>
    </source>
</evidence>
<dbReference type="GO" id="GO:0016491">
    <property type="term" value="F:oxidoreductase activity"/>
    <property type="evidence" value="ECO:0007669"/>
    <property type="project" value="InterPro"/>
</dbReference>
<dbReference type="Proteomes" id="UP000186469">
    <property type="component" value="Unassembled WGS sequence"/>
</dbReference>
<dbReference type="EMBL" id="FRDI01000003">
    <property type="protein sequence ID" value="SHN56152.1"/>
    <property type="molecule type" value="Genomic_DNA"/>
</dbReference>
<dbReference type="STRING" id="1121455.SAMN02745728_00756"/>
<keyword evidence="5" id="KW-1185">Reference proteome</keyword>
<dbReference type="Gene3D" id="3.40.50.360">
    <property type="match status" value="1"/>
</dbReference>
<accession>A0A1M7SD47</accession>
<dbReference type="Pfam" id="PF03358">
    <property type="entry name" value="FMN_red"/>
    <property type="match status" value="1"/>
</dbReference>
<dbReference type="PANTHER" id="PTHR43278">
    <property type="entry name" value="NAD(P)H-DEPENDENT FMN-CONTAINING OXIDOREDUCTASE YWQN-RELATED"/>
    <property type="match status" value="1"/>
</dbReference>